<dbReference type="GO" id="GO:0016616">
    <property type="term" value="F:oxidoreductase activity, acting on the CH-OH group of donors, NAD or NADP as acceptor"/>
    <property type="evidence" value="ECO:0007669"/>
    <property type="project" value="InterPro"/>
</dbReference>
<dbReference type="OrthoDB" id="2159786at2759"/>
<keyword evidence="5" id="KW-0862">Zinc</keyword>
<gene>
    <name evidence="11" type="ORF">SI65_08040</name>
</gene>
<dbReference type="EMBL" id="JXNT01000011">
    <property type="protein sequence ID" value="ODM16533.1"/>
    <property type="molecule type" value="Genomic_DNA"/>
</dbReference>
<dbReference type="PANTHER" id="PTHR28244">
    <property type="entry name" value="RNA POLYMERASE I-SPECIFIC TRANSCRIPTION INITIATION FACTOR RRN11"/>
    <property type="match status" value="1"/>
</dbReference>
<dbReference type="InterPro" id="IPR011032">
    <property type="entry name" value="GroES-like_sf"/>
</dbReference>
<dbReference type="InterPro" id="IPR007224">
    <property type="entry name" value="TIF_Rrn11"/>
</dbReference>
<dbReference type="GO" id="GO:0001164">
    <property type="term" value="F:RNA polymerase I core promoter sequence-specific DNA binding"/>
    <property type="evidence" value="ECO:0007669"/>
    <property type="project" value="InterPro"/>
</dbReference>
<dbReference type="GO" id="GO:0042790">
    <property type="term" value="P:nucleolar large rRNA transcription by RNA polymerase I"/>
    <property type="evidence" value="ECO:0007669"/>
    <property type="project" value="TreeGrafter"/>
</dbReference>
<comment type="cofactor">
    <cofactor evidence="1">
        <name>Zn(2+)</name>
        <dbReference type="ChEBI" id="CHEBI:29105"/>
    </cofactor>
</comment>
<dbReference type="InterPro" id="IPR045306">
    <property type="entry name" value="SDH-like"/>
</dbReference>
<feature type="compositionally biased region" description="Acidic residues" evidence="8">
    <location>
        <begin position="285"/>
        <end position="295"/>
    </location>
</feature>
<dbReference type="InterPro" id="IPR036291">
    <property type="entry name" value="NAD(P)-bd_dom_sf"/>
</dbReference>
<dbReference type="GO" id="GO:0017025">
    <property type="term" value="F:TBP-class protein binding"/>
    <property type="evidence" value="ECO:0007669"/>
    <property type="project" value="TreeGrafter"/>
</dbReference>
<evidence type="ECO:0000256" key="7">
    <source>
        <dbReference type="ARBA" id="ARBA00023027"/>
    </source>
</evidence>
<keyword evidence="6" id="KW-0560">Oxidoreductase</keyword>
<dbReference type="Gene3D" id="3.90.180.10">
    <property type="entry name" value="Medium-chain alcohol dehydrogenases, catalytic domain"/>
    <property type="match status" value="1"/>
</dbReference>
<keyword evidence="12" id="KW-1185">Reference proteome</keyword>
<evidence type="ECO:0000256" key="3">
    <source>
        <dbReference type="ARBA" id="ARBA00008072"/>
    </source>
</evidence>
<dbReference type="SUPFAM" id="SSF50129">
    <property type="entry name" value="GroES-like"/>
    <property type="match status" value="1"/>
</dbReference>
<feature type="domain" description="Alcohol dehydrogenase-like N-terminal" evidence="10">
    <location>
        <begin position="410"/>
        <end position="507"/>
    </location>
</feature>
<feature type="region of interest" description="Disordered" evidence="8">
    <location>
        <begin position="280"/>
        <end position="308"/>
    </location>
</feature>
<dbReference type="InterPro" id="IPR053029">
    <property type="entry name" value="RNA_pol_I-specific_init_factor"/>
</dbReference>
<keyword evidence="4" id="KW-0479">Metal-binding</keyword>
<dbReference type="GO" id="GO:0070860">
    <property type="term" value="C:RNA polymerase I core factor complex"/>
    <property type="evidence" value="ECO:0007669"/>
    <property type="project" value="TreeGrafter"/>
</dbReference>
<dbReference type="GO" id="GO:0046872">
    <property type="term" value="F:metal ion binding"/>
    <property type="evidence" value="ECO:0007669"/>
    <property type="project" value="UniProtKB-KW"/>
</dbReference>
<evidence type="ECO:0000256" key="6">
    <source>
        <dbReference type="ARBA" id="ARBA00023002"/>
    </source>
</evidence>
<dbReference type="STRING" id="573508.A0A1E3B6E7"/>
<dbReference type="VEuPathDB" id="FungiDB:SI65_08040"/>
<dbReference type="InterPro" id="IPR013154">
    <property type="entry name" value="ADH-like_N"/>
</dbReference>
<keyword evidence="7" id="KW-0520">NAD</keyword>
<feature type="domain" description="Alcohol dehydrogenase-like C-terminal" evidence="9">
    <location>
        <begin position="547"/>
        <end position="680"/>
    </location>
</feature>
<feature type="region of interest" description="Disordered" evidence="8">
    <location>
        <begin position="1"/>
        <end position="56"/>
    </location>
</feature>
<comment type="pathway">
    <text evidence="2">Carbohydrate degradation.</text>
</comment>
<evidence type="ECO:0000256" key="8">
    <source>
        <dbReference type="SAM" id="MobiDB-lite"/>
    </source>
</evidence>
<dbReference type="Gene3D" id="3.40.50.720">
    <property type="entry name" value="NAD(P)-binding Rossmann-like Domain"/>
    <property type="match status" value="1"/>
</dbReference>
<dbReference type="AlphaFoldDB" id="A0A1E3B6E7"/>
<evidence type="ECO:0000256" key="2">
    <source>
        <dbReference type="ARBA" id="ARBA00004921"/>
    </source>
</evidence>
<comment type="caution">
    <text evidence="11">The sequence shown here is derived from an EMBL/GenBank/DDBJ whole genome shotgun (WGS) entry which is preliminary data.</text>
</comment>
<reference evidence="11 12" key="1">
    <citation type="journal article" date="2016" name="BMC Genomics">
        <title>Comparative genomic and transcriptomic analyses of the Fuzhuan brick tea-fermentation fungus Aspergillus cristatus.</title>
        <authorList>
            <person name="Ge Y."/>
            <person name="Wang Y."/>
            <person name="Liu Y."/>
            <person name="Tan Y."/>
            <person name="Ren X."/>
            <person name="Zhang X."/>
            <person name="Hyde K.D."/>
            <person name="Liu Y."/>
            <person name="Liu Z."/>
        </authorList>
    </citation>
    <scope>NUCLEOTIDE SEQUENCE [LARGE SCALE GENOMIC DNA]</scope>
    <source>
        <strain evidence="11 12">GZAAS20.1005</strain>
    </source>
</reference>
<sequence>MASSVPSASAFSLPLPPWQQPPSVRVAQYERKKRKRNFDDWGNETEDAGGETTDAASDFTPAASSLILSPNEAHQYRIAGLPFDQELPGGHFPHAAPKDTSHRRETKGDILKGLSALSPPIYPPQSAAHKGNLRLQHFAVLSAILHRCLLQRDYLRAGRAWALILREEYGGSPVDIRYEGRWGIGAEILLRRGRQLSDLTSSSETVDDESLKLKNASGLCFTRKGFEDAKQYYERLIIQHPFRKVAPDATSALHFYPAMFGLWIYVAQEESNAARDALQQSFAEDSSDELSDDEDGFKSHRSSDKRKQKMAAEVRAKELEQAQQIAARMDEIIVSPPYSDSPELLGLRGMISLWIADLFVLSVPQPEDDYHNFNGVDAISSDDFTGSIQERREQRLAMEKRQAEILKSVGSDVHFWKHGGIGPWQVATPHILGHESAGEIVAVHPSVTNHKVGDRVAVEPHIVCFACEPCLTGRYNGCKNLTFRSSPPSHGLLRTYVNHPAIWCHKIGPRLSYDEGALLEPLSVALTGVTRAGVTIGDPVIVCGAGPIGLITLQVCRAAGAWPIVITDINEARLKFAEEYVPGVRACLVRRDQSPEDSAEQVNGLMGEGVEAAIALECTGMESSLATAVHSVKSGGKVFVIGVGKDKLEIPFMRMSAREIDLKFQQRYVNMWPRAIRVLESDMVDLKKLVTHEFCLEDAVDAFMTAADPKHGAIQVLIRSE</sequence>
<dbReference type="Pfam" id="PF00107">
    <property type="entry name" value="ADH_zinc_N"/>
    <property type="match status" value="1"/>
</dbReference>
<evidence type="ECO:0008006" key="13">
    <source>
        <dbReference type="Google" id="ProtNLM"/>
    </source>
</evidence>
<dbReference type="SUPFAM" id="SSF51735">
    <property type="entry name" value="NAD(P)-binding Rossmann-fold domains"/>
    <property type="match status" value="1"/>
</dbReference>
<dbReference type="Pfam" id="PF08240">
    <property type="entry name" value="ADH_N"/>
    <property type="match status" value="1"/>
</dbReference>
<evidence type="ECO:0000259" key="9">
    <source>
        <dbReference type="Pfam" id="PF00107"/>
    </source>
</evidence>
<proteinExistence type="inferred from homology"/>
<dbReference type="CDD" id="cd05285">
    <property type="entry name" value="sorbitol_DH"/>
    <property type="match status" value="1"/>
</dbReference>
<comment type="similarity">
    <text evidence="3">Belongs to the zinc-containing alcohol dehydrogenase family.</text>
</comment>
<dbReference type="FunFam" id="3.40.50.720:FF:000068">
    <property type="entry name" value="Sorbitol dehydrogenase"/>
    <property type="match status" value="1"/>
</dbReference>
<dbReference type="InterPro" id="IPR013149">
    <property type="entry name" value="ADH-like_C"/>
</dbReference>
<evidence type="ECO:0000256" key="1">
    <source>
        <dbReference type="ARBA" id="ARBA00001947"/>
    </source>
</evidence>
<accession>A0A1E3B6E7</accession>
<organism evidence="11 12">
    <name type="scientific">Aspergillus cristatus</name>
    <name type="common">Chinese Fuzhuan brick tea-fermentation fungus</name>
    <name type="synonym">Eurotium cristatum</name>
    <dbReference type="NCBI Taxonomy" id="573508"/>
    <lineage>
        <taxon>Eukaryota</taxon>
        <taxon>Fungi</taxon>
        <taxon>Dikarya</taxon>
        <taxon>Ascomycota</taxon>
        <taxon>Pezizomycotina</taxon>
        <taxon>Eurotiomycetes</taxon>
        <taxon>Eurotiomycetidae</taxon>
        <taxon>Eurotiales</taxon>
        <taxon>Aspergillaceae</taxon>
        <taxon>Aspergillus</taxon>
        <taxon>Aspergillus subgen. Aspergillus</taxon>
    </lineage>
</organism>
<evidence type="ECO:0000259" key="10">
    <source>
        <dbReference type="Pfam" id="PF08240"/>
    </source>
</evidence>
<evidence type="ECO:0000256" key="5">
    <source>
        <dbReference type="ARBA" id="ARBA00022833"/>
    </source>
</evidence>
<dbReference type="Pfam" id="PF04090">
    <property type="entry name" value="Rrn11"/>
    <property type="match status" value="1"/>
</dbReference>
<dbReference type="Proteomes" id="UP000094569">
    <property type="component" value="Unassembled WGS sequence"/>
</dbReference>
<feature type="compositionally biased region" description="Low complexity" evidence="8">
    <location>
        <begin position="1"/>
        <end position="13"/>
    </location>
</feature>
<dbReference type="GO" id="GO:0001181">
    <property type="term" value="F:RNA polymerase I general transcription initiation factor activity"/>
    <property type="evidence" value="ECO:0007669"/>
    <property type="project" value="InterPro"/>
</dbReference>
<evidence type="ECO:0000313" key="12">
    <source>
        <dbReference type="Proteomes" id="UP000094569"/>
    </source>
</evidence>
<evidence type="ECO:0000256" key="4">
    <source>
        <dbReference type="ARBA" id="ARBA00022723"/>
    </source>
</evidence>
<protein>
    <recommendedName>
        <fullName evidence="13">Enoyl reductase (ER) domain-containing protein</fullName>
    </recommendedName>
</protein>
<dbReference type="PANTHER" id="PTHR28244:SF1">
    <property type="entry name" value="RNA POLYMERASE I-SPECIFIC TRANSCRIPTION INITIATION FACTOR RRN11"/>
    <property type="match status" value="1"/>
</dbReference>
<name>A0A1E3B6E7_ASPCR</name>
<evidence type="ECO:0000313" key="11">
    <source>
        <dbReference type="EMBL" id="ODM16533.1"/>
    </source>
</evidence>